<evidence type="ECO:0000313" key="6">
    <source>
        <dbReference type="Proteomes" id="UP000427769"/>
    </source>
</evidence>
<keyword evidence="6" id="KW-1185">Reference proteome</keyword>
<feature type="signal peptide" evidence="3">
    <location>
        <begin position="1"/>
        <end position="22"/>
    </location>
</feature>
<dbReference type="KEGG" id="dwd:DSCW_56320"/>
<dbReference type="PANTHER" id="PTHR30483:SF6">
    <property type="entry name" value="PERIPLASMIC BINDING PROTEIN OF ABC TRANSPORTER FOR NATURAL AMINO ACIDS"/>
    <property type="match status" value="1"/>
</dbReference>
<comment type="similarity">
    <text evidence="1">Belongs to the leucine-binding protein family.</text>
</comment>
<proteinExistence type="inferred from homology"/>
<gene>
    <name evidence="5" type="ORF">DSCW_56320</name>
</gene>
<dbReference type="Proteomes" id="UP000427769">
    <property type="component" value="Chromosome"/>
</dbReference>
<dbReference type="EMBL" id="AP021875">
    <property type="protein sequence ID" value="BBO78215.1"/>
    <property type="molecule type" value="Genomic_DNA"/>
</dbReference>
<dbReference type="InterPro" id="IPR051010">
    <property type="entry name" value="BCAA_transport"/>
</dbReference>
<dbReference type="RefSeq" id="WP_155306875.1">
    <property type="nucleotide sequence ID" value="NZ_AP021875.1"/>
</dbReference>
<reference evidence="5 6" key="1">
    <citation type="submission" date="2019-11" db="EMBL/GenBank/DDBJ databases">
        <title>Comparative genomics of hydrocarbon-degrading Desulfosarcina strains.</title>
        <authorList>
            <person name="Watanabe M."/>
            <person name="Kojima H."/>
            <person name="Fukui M."/>
        </authorList>
    </citation>
    <scope>NUCLEOTIDE SEQUENCE [LARGE SCALE GENOMIC DNA]</scope>
    <source>
        <strain evidence="5 6">PP31</strain>
    </source>
</reference>
<sequence>MKRLLIAGMMILMLTLAGPARALEPVKIGMITTLSTKAGYLGEEIRDGFQLAIDQEGGKLGGISVELLVDDDGRKPEKAKQIADRFIKRDKVKILTGIVFSNVAIAVVPKVVRQDVIYVSANAGPSLLAGKGCHKNYFNVAYQNDNIDEVVGKYVNDSGFKKVYLLAPNYPAGKDHLNGFKRYYQGDITGEVYTKLGQSDYAAEIAALRAAGPDAVYFFLPGGMGINFLKQYAQAGLNQTIPVFGPAFSFDERLLQAVKDAALGVKNGSQWSHDLDNPANRQFVAAFRQTYGRTPTLYASQGYDAARLLGSALKQVNGDVSDLGALREAIRKADFDTVRGKFAFSANQHPIQDIYIREVVKAADGTYTNRTVKAVFKDHSNVYVEQCKMK</sequence>
<dbReference type="Gene3D" id="3.40.50.2300">
    <property type="match status" value="2"/>
</dbReference>
<dbReference type="PANTHER" id="PTHR30483">
    <property type="entry name" value="LEUCINE-SPECIFIC-BINDING PROTEIN"/>
    <property type="match status" value="1"/>
</dbReference>
<dbReference type="Pfam" id="PF13458">
    <property type="entry name" value="Peripla_BP_6"/>
    <property type="match status" value="1"/>
</dbReference>
<dbReference type="InterPro" id="IPR028082">
    <property type="entry name" value="Peripla_BP_I"/>
</dbReference>
<evidence type="ECO:0000256" key="1">
    <source>
        <dbReference type="ARBA" id="ARBA00010062"/>
    </source>
</evidence>
<dbReference type="OrthoDB" id="435355at2"/>
<feature type="domain" description="Leucine-binding protein" evidence="4">
    <location>
        <begin position="25"/>
        <end position="361"/>
    </location>
</feature>
<name>A0A5K7ZBT4_9BACT</name>
<dbReference type="AlphaFoldDB" id="A0A5K7ZBT4"/>
<keyword evidence="2 3" id="KW-0732">Signal</keyword>
<organism evidence="5 6">
    <name type="scientific">Desulfosarcina widdelii</name>
    <dbReference type="NCBI Taxonomy" id="947919"/>
    <lineage>
        <taxon>Bacteria</taxon>
        <taxon>Pseudomonadati</taxon>
        <taxon>Thermodesulfobacteriota</taxon>
        <taxon>Desulfobacteria</taxon>
        <taxon>Desulfobacterales</taxon>
        <taxon>Desulfosarcinaceae</taxon>
        <taxon>Desulfosarcina</taxon>
    </lineage>
</organism>
<dbReference type="CDD" id="cd06359">
    <property type="entry name" value="PBP1_Nba-like"/>
    <property type="match status" value="1"/>
</dbReference>
<evidence type="ECO:0000256" key="2">
    <source>
        <dbReference type="ARBA" id="ARBA00022729"/>
    </source>
</evidence>
<protein>
    <submittedName>
        <fullName evidence="5">ABC transporter substrate-binding protein</fullName>
    </submittedName>
</protein>
<dbReference type="InterPro" id="IPR028081">
    <property type="entry name" value="Leu-bd"/>
</dbReference>
<dbReference type="SUPFAM" id="SSF53822">
    <property type="entry name" value="Periplasmic binding protein-like I"/>
    <property type="match status" value="1"/>
</dbReference>
<accession>A0A5K7ZBT4</accession>
<evidence type="ECO:0000313" key="5">
    <source>
        <dbReference type="EMBL" id="BBO78215.1"/>
    </source>
</evidence>
<evidence type="ECO:0000256" key="3">
    <source>
        <dbReference type="SAM" id="SignalP"/>
    </source>
</evidence>
<evidence type="ECO:0000259" key="4">
    <source>
        <dbReference type="Pfam" id="PF13458"/>
    </source>
</evidence>
<feature type="chain" id="PRO_5024398284" evidence="3">
    <location>
        <begin position="23"/>
        <end position="390"/>
    </location>
</feature>